<reference evidence="3 4" key="1">
    <citation type="submission" date="2016-07" db="EMBL/GenBank/DDBJ databases">
        <title>Genome analysis of Sphingobacterium siyangense T12B17.</title>
        <authorList>
            <person name="Xu D."/>
            <person name="Su Y."/>
            <person name="Zheng S."/>
        </authorList>
    </citation>
    <scope>NUCLEOTIDE SEQUENCE [LARGE SCALE GENOMIC DNA]</scope>
    <source>
        <strain evidence="3 4">T12B17</strain>
    </source>
</reference>
<evidence type="ECO:0000313" key="3">
    <source>
        <dbReference type="EMBL" id="RKF33199.1"/>
    </source>
</evidence>
<dbReference type="InterPro" id="IPR007372">
    <property type="entry name" value="Lipid/polyisoprenoid-bd_YceI"/>
</dbReference>
<comment type="caution">
    <text evidence="3">The sequence shown here is derived from an EMBL/GenBank/DDBJ whole genome shotgun (WGS) entry which is preliminary data.</text>
</comment>
<proteinExistence type="predicted"/>
<dbReference type="PANTHER" id="PTHR34406:SF1">
    <property type="entry name" value="PROTEIN YCEI"/>
    <property type="match status" value="1"/>
</dbReference>
<feature type="chain" id="PRO_5019264744" description="Lipid/polyisoprenoid-binding YceI-like domain-containing protein" evidence="1">
    <location>
        <begin position="22"/>
        <end position="183"/>
    </location>
</feature>
<keyword evidence="4" id="KW-1185">Reference proteome</keyword>
<feature type="domain" description="Lipid/polyisoprenoid-binding YceI-like" evidence="2">
    <location>
        <begin position="57"/>
        <end position="180"/>
    </location>
</feature>
<keyword evidence="1" id="KW-0732">Signal</keyword>
<feature type="signal peptide" evidence="1">
    <location>
        <begin position="1"/>
        <end position="21"/>
    </location>
</feature>
<dbReference type="RefSeq" id="WP_183043978.1">
    <property type="nucleotide sequence ID" value="NZ_MCAQ01000026.1"/>
</dbReference>
<dbReference type="Pfam" id="PF04264">
    <property type="entry name" value="YceI"/>
    <property type="match status" value="1"/>
</dbReference>
<accession>A0A420FJS0</accession>
<evidence type="ECO:0000313" key="4">
    <source>
        <dbReference type="Proteomes" id="UP000286402"/>
    </source>
</evidence>
<protein>
    <recommendedName>
        <fullName evidence="2">Lipid/polyisoprenoid-binding YceI-like domain-containing protein</fullName>
    </recommendedName>
</protein>
<name>A0A420FJS0_9SPHI</name>
<dbReference type="SUPFAM" id="SSF101874">
    <property type="entry name" value="YceI-like"/>
    <property type="match status" value="1"/>
</dbReference>
<dbReference type="Proteomes" id="UP000286402">
    <property type="component" value="Unassembled WGS sequence"/>
</dbReference>
<evidence type="ECO:0000256" key="1">
    <source>
        <dbReference type="SAM" id="SignalP"/>
    </source>
</evidence>
<evidence type="ECO:0000259" key="2">
    <source>
        <dbReference type="Pfam" id="PF04264"/>
    </source>
</evidence>
<dbReference type="InterPro" id="IPR036761">
    <property type="entry name" value="TTHA0802/YceI-like_sf"/>
</dbReference>
<dbReference type="AlphaFoldDB" id="A0A420FJS0"/>
<sequence>MNKINIYIALFIMLMSMKAFAQQKASLVSKETSITFFSNAPLEDIEAKSILGASAMNLQSGYIIFRVKNTSFQFDKKLMQEHFNENYMESDRYPLSEFKGKVENADKLTKDGNYTLNVTGTLQIHGVTKPYSTKAAFIVKDGTLKAVTSFQVKLADHKISIPSIVGKKIAEVVKITVDATYKP</sequence>
<gene>
    <name evidence="3" type="ORF">BCY89_13290</name>
</gene>
<dbReference type="PANTHER" id="PTHR34406">
    <property type="entry name" value="PROTEIN YCEI"/>
    <property type="match status" value="1"/>
</dbReference>
<dbReference type="EMBL" id="MCAQ01000026">
    <property type="protein sequence ID" value="RKF33199.1"/>
    <property type="molecule type" value="Genomic_DNA"/>
</dbReference>
<organism evidence="3 4">
    <name type="scientific">Sphingobacterium siyangense</name>
    <dbReference type="NCBI Taxonomy" id="459529"/>
    <lineage>
        <taxon>Bacteria</taxon>
        <taxon>Pseudomonadati</taxon>
        <taxon>Bacteroidota</taxon>
        <taxon>Sphingobacteriia</taxon>
        <taxon>Sphingobacteriales</taxon>
        <taxon>Sphingobacteriaceae</taxon>
        <taxon>Sphingobacterium</taxon>
    </lineage>
</organism>
<dbReference type="Gene3D" id="2.40.128.110">
    <property type="entry name" value="Lipid/polyisoprenoid-binding, YceI-like"/>
    <property type="match status" value="1"/>
</dbReference>